<reference evidence="2" key="1">
    <citation type="submission" date="2016-11" db="UniProtKB">
        <authorList>
            <consortium name="WormBaseParasite"/>
        </authorList>
    </citation>
    <scope>IDENTIFICATION</scope>
</reference>
<accession>A0A1I8AFS9</accession>
<evidence type="ECO:0000313" key="2">
    <source>
        <dbReference type="WBParaSite" id="L893_g5280.t1"/>
    </source>
</evidence>
<dbReference type="AlphaFoldDB" id="A0A1I8AFS9"/>
<dbReference type="Proteomes" id="UP000095287">
    <property type="component" value="Unplaced"/>
</dbReference>
<protein>
    <submittedName>
        <fullName evidence="2">Uncharacterized protein</fullName>
    </submittedName>
</protein>
<keyword evidence="1" id="KW-1185">Reference proteome</keyword>
<name>A0A1I8AFS9_9BILA</name>
<proteinExistence type="predicted"/>
<sequence>MPKTQPCLFDFSDPSIVKVGLISSRFSSNASAPPSGRS</sequence>
<evidence type="ECO:0000313" key="1">
    <source>
        <dbReference type="Proteomes" id="UP000095287"/>
    </source>
</evidence>
<dbReference type="WBParaSite" id="L893_g5280.t1">
    <property type="protein sequence ID" value="L893_g5280.t1"/>
    <property type="gene ID" value="L893_g5280"/>
</dbReference>
<organism evidence="1 2">
    <name type="scientific">Steinernema glaseri</name>
    <dbReference type="NCBI Taxonomy" id="37863"/>
    <lineage>
        <taxon>Eukaryota</taxon>
        <taxon>Metazoa</taxon>
        <taxon>Ecdysozoa</taxon>
        <taxon>Nematoda</taxon>
        <taxon>Chromadorea</taxon>
        <taxon>Rhabditida</taxon>
        <taxon>Tylenchina</taxon>
        <taxon>Panagrolaimomorpha</taxon>
        <taxon>Strongyloidoidea</taxon>
        <taxon>Steinernematidae</taxon>
        <taxon>Steinernema</taxon>
    </lineage>
</organism>